<reference evidence="3 4" key="1">
    <citation type="submission" date="2024-05" db="EMBL/GenBank/DDBJ databases">
        <title>A draft genome resource for the thread blight pathogen Marasmius tenuissimus strain MS-2.</title>
        <authorList>
            <person name="Yulfo-Soto G.E."/>
            <person name="Baruah I.K."/>
            <person name="Amoako-Attah I."/>
            <person name="Bukari Y."/>
            <person name="Meinhardt L.W."/>
            <person name="Bailey B.A."/>
            <person name="Cohen S.P."/>
        </authorList>
    </citation>
    <scope>NUCLEOTIDE SEQUENCE [LARGE SCALE GENOMIC DNA]</scope>
    <source>
        <strain evidence="3 4">MS-2</strain>
    </source>
</reference>
<feature type="compositionally biased region" description="Basic and acidic residues" evidence="1">
    <location>
        <begin position="207"/>
        <end position="219"/>
    </location>
</feature>
<keyword evidence="4" id="KW-1185">Reference proteome</keyword>
<dbReference type="EMBL" id="JBBXMP010000067">
    <property type="protein sequence ID" value="KAL0064090.1"/>
    <property type="molecule type" value="Genomic_DNA"/>
</dbReference>
<dbReference type="Proteomes" id="UP001437256">
    <property type="component" value="Unassembled WGS sequence"/>
</dbReference>
<evidence type="ECO:0000313" key="3">
    <source>
        <dbReference type="EMBL" id="KAL0064090.1"/>
    </source>
</evidence>
<organism evidence="3 4">
    <name type="scientific">Marasmius tenuissimus</name>
    <dbReference type="NCBI Taxonomy" id="585030"/>
    <lineage>
        <taxon>Eukaryota</taxon>
        <taxon>Fungi</taxon>
        <taxon>Dikarya</taxon>
        <taxon>Basidiomycota</taxon>
        <taxon>Agaricomycotina</taxon>
        <taxon>Agaricomycetes</taxon>
        <taxon>Agaricomycetidae</taxon>
        <taxon>Agaricales</taxon>
        <taxon>Marasmiineae</taxon>
        <taxon>Marasmiaceae</taxon>
        <taxon>Marasmius</taxon>
    </lineage>
</organism>
<sequence>MQPWNDWHRDPYRWGYYGPHTPYVPALGLATPGAVGNPWAPGNTPGDVEFANRVWLERERRKQAEAWRAQWGVNANAVANQTPGPFNFYAVPCHPAYGCSPDHEHGHQFPTPFIGTFTPGPGGNIGITTTPAPAPPNILHVTPGAQPHNALVPYTPASPPLLPPAPPPYTPWPMPGPLPVRKHLRKRHREKDGHTFDDFPGPPSLPKDFRTNWKQDTKSRTPCGRFKSWIDRHIAASNLKPNPLIAFISSRRSQYPISCDLRWETALSALARLPTLSHTLHRPLTASELYQSAILPSSSSHTAPVNAISLTHPSLPWLLGPIRSTEATGVTIYDLLYVLIEELNRPVTDIEFYSHWVTGDEREAVMATAMSRGDKTIRRIDFLLGDTVFRGLELGFDSHSVGRELGPGIPVWRFFTTRP</sequence>
<accession>A0ABR2ZRZ4</accession>
<feature type="domain" description="DUF6699" evidence="2">
    <location>
        <begin position="279"/>
        <end position="394"/>
    </location>
</feature>
<evidence type="ECO:0000259" key="2">
    <source>
        <dbReference type="Pfam" id="PF20415"/>
    </source>
</evidence>
<evidence type="ECO:0000313" key="4">
    <source>
        <dbReference type="Proteomes" id="UP001437256"/>
    </source>
</evidence>
<gene>
    <name evidence="3" type="ORF">AAF712_008950</name>
</gene>
<dbReference type="Pfam" id="PF20415">
    <property type="entry name" value="DUF6699"/>
    <property type="match status" value="1"/>
</dbReference>
<comment type="caution">
    <text evidence="3">The sequence shown here is derived from an EMBL/GenBank/DDBJ whole genome shotgun (WGS) entry which is preliminary data.</text>
</comment>
<evidence type="ECO:0000256" key="1">
    <source>
        <dbReference type="SAM" id="MobiDB-lite"/>
    </source>
</evidence>
<dbReference type="InterPro" id="IPR046522">
    <property type="entry name" value="DUF6699"/>
</dbReference>
<proteinExistence type="predicted"/>
<feature type="region of interest" description="Disordered" evidence="1">
    <location>
        <begin position="187"/>
        <end position="219"/>
    </location>
</feature>
<name>A0ABR2ZRZ4_9AGAR</name>
<protein>
    <recommendedName>
        <fullName evidence="2">DUF6699 domain-containing protein</fullName>
    </recommendedName>
</protein>